<dbReference type="GO" id="GO:0071949">
    <property type="term" value="F:FAD binding"/>
    <property type="evidence" value="ECO:0007669"/>
    <property type="project" value="InterPro"/>
</dbReference>
<comment type="similarity">
    <text evidence="2">Belongs to the FAD-binding oxidoreductase/transferase type 4 family.</text>
</comment>
<dbReference type="InterPro" id="IPR016164">
    <property type="entry name" value="FAD-linked_Oxase-like_C"/>
</dbReference>
<dbReference type="Gene3D" id="3.30.70.2740">
    <property type="match status" value="1"/>
</dbReference>
<protein>
    <submittedName>
        <fullName evidence="7">FAD/FMN-containing dehydrogenase</fullName>
    </submittedName>
</protein>
<dbReference type="Gene3D" id="3.30.465.10">
    <property type="match status" value="1"/>
</dbReference>
<keyword evidence="4" id="KW-0274">FAD</keyword>
<dbReference type="GO" id="GO:0022904">
    <property type="term" value="P:respiratory electron transport chain"/>
    <property type="evidence" value="ECO:0007669"/>
    <property type="project" value="TreeGrafter"/>
</dbReference>
<evidence type="ECO:0000256" key="5">
    <source>
        <dbReference type="ARBA" id="ARBA00023002"/>
    </source>
</evidence>
<proteinExistence type="inferred from homology"/>
<dbReference type="FunFam" id="1.10.45.10:FF:000001">
    <property type="entry name" value="D-lactate dehydrogenase mitochondrial"/>
    <property type="match status" value="1"/>
</dbReference>
<dbReference type="GO" id="GO:0016491">
    <property type="term" value="F:oxidoreductase activity"/>
    <property type="evidence" value="ECO:0007669"/>
    <property type="project" value="UniProtKB-KW"/>
</dbReference>
<dbReference type="SUPFAM" id="SSF55103">
    <property type="entry name" value="FAD-linked oxidases, C-terminal domain"/>
    <property type="match status" value="1"/>
</dbReference>
<dbReference type="Pfam" id="PF02913">
    <property type="entry name" value="FAD-oxidase_C"/>
    <property type="match status" value="1"/>
</dbReference>
<dbReference type="OrthoDB" id="8522822at2"/>
<dbReference type="InterPro" id="IPR016169">
    <property type="entry name" value="FAD-bd_PCMH_sub2"/>
</dbReference>
<dbReference type="Gene3D" id="1.10.45.10">
    <property type="entry name" value="Vanillyl-alcohol Oxidase, Chain A, domain 4"/>
    <property type="match status" value="1"/>
</dbReference>
<dbReference type="InterPro" id="IPR016167">
    <property type="entry name" value="FAD-bd_PCMH_sub1"/>
</dbReference>
<name>A0A239LNK2_9BURK</name>
<dbReference type="InterPro" id="IPR006094">
    <property type="entry name" value="Oxid_FAD_bind_N"/>
</dbReference>
<dbReference type="EMBL" id="FZOT01000024">
    <property type="protein sequence ID" value="SNT31468.1"/>
    <property type="molecule type" value="Genomic_DNA"/>
</dbReference>
<dbReference type="RefSeq" id="WP_089401545.1">
    <property type="nucleotide sequence ID" value="NZ_FZOT01000024.1"/>
</dbReference>
<sequence length="463" mass="49699">MDSLIHRLQALLRADQCLVGLDIEPRYLGDTMEKLSGALPLAVVRPESVAQVSAILRSCNDAGVGVVPQGGATGLAGGATPAGDCIVLSLERMRGVEEIDPAARTLTAWAGTPLQAVQEAAWDAGFFYPVDIGGRGSCQIGGNVATNAGGNRVIRYGMTRDQVLGLEVVLADGTVLTSLNKMMKNNAGYDLKQHFIGSEGTLGVITRVVLRLQPQPRSTCTALCAVSGYEDVLRLLQALQGSLGNALSAFEVMWPDFYELITTRVPGRPAPLAQGHGAYVLIEASGSDAARDQALFQAALEGVLEQGIVEDAVIAQSQAEARRLWAIRDGSGEFRSVFWPHVGFDVSLPAGDIGRFVAACTDAVRRRWPEAKTVFFGHVGDSNIHIGVKAGEGDQPTDDIDAIVYGLVRDWAGSVSAEHGIGLLKRHYLRYSRSEEEIALMKRIKRTLDPRNILNPAKIFEMQ</sequence>
<organism evidence="7 8">
    <name type="scientific">Noviherbaspirillum humi</name>
    <dbReference type="NCBI Taxonomy" id="1688639"/>
    <lineage>
        <taxon>Bacteria</taxon>
        <taxon>Pseudomonadati</taxon>
        <taxon>Pseudomonadota</taxon>
        <taxon>Betaproteobacteria</taxon>
        <taxon>Burkholderiales</taxon>
        <taxon>Oxalobacteraceae</taxon>
        <taxon>Noviherbaspirillum</taxon>
    </lineage>
</organism>
<reference evidence="7 8" key="1">
    <citation type="submission" date="2017-06" db="EMBL/GenBank/DDBJ databases">
        <authorList>
            <person name="Kim H.J."/>
            <person name="Triplett B.A."/>
        </authorList>
    </citation>
    <scope>NUCLEOTIDE SEQUENCE [LARGE SCALE GENOMIC DNA]</scope>
    <source>
        <strain evidence="7 8">U15</strain>
    </source>
</reference>
<evidence type="ECO:0000313" key="8">
    <source>
        <dbReference type="Proteomes" id="UP000198284"/>
    </source>
</evidence>
<evidence type="ECO:0000256" key="2">
    <source>
        <dbReference type="ARBA" id="ARBA00008000"/>
    </source>
</evidence>
<dbReference type="SUPFAM" id="SSF56176">
    <property type="entry name" value="FAD-binding/transporter-associated domain-like"/>
    <property type="match status" value="1"/>
</dbReference>
<dbReference type="PANTHER" id="PTHR43716:SF1">
    <property type="entry name" value="D-2-HYDROXYGLUTARATE DEHYDROGENASE, MITOCHONDRIAL"/>
    <property type="match status" value="1"/>
</dbReference>
<evidence type="ECO:0000259" key="6">
    <source>
        <dbReference type="PROSITE" id="PS51387"/>
    </source>
</evidence>
<dbReference type="PROSITE" id="PS51387">
    <property type="entry name" value="FAD_PCMH"/>
    <property type="match status" value="1"/>
</dbReference>
<dbReference type="AlphaFoldDB" id="A0A239LNK2"/>
<gene>
    <name evidence="7" type="ORF">SAMN06265795_12448</name>
</gene>
<dbReference type="InterPro" id="IPR004113">
    <property type="entry name" value="FAD-bd_oxidored_4_C"/>
</dbReference>
<evidence type="ECO:0000256" key="1">
    <source>
        <dbReference type="ARBA" id="ARBA00001974"/>
    </source>
</evidence>
<keyword evidence="5" id="KW-0560">Oxidoreductase</keyword>
<dbReference type="PANTHER" id="PTHR43716">
    <property type="entry name" value="D-2-HYDROXYGLUTARATE DEHYDROGENASE, MITOCHONDRIAL"/>
    <property type="match status" value="1"/>
</dbReference>
<evidence type="ECO:0000256" key="4">
    <source>
        <dbReference type="ARBA" id="ARBA00022827"/>
    </source>
</evidence>
<dbReference type="Pfam" id="PF01565">
    <property type="entry name" value="FAD_binding_4"/>
    <property type="match status" value="1"/>
</dbReference>
<dbReference type="Gene3D" id="3.30.43.10">
    <property type="entry name" value="Uridine Diphospho-n-acetylenolpyruvylglucosamine Reductase, domain 2"/>
    <property type="match status" value="1"/>
</dbReference>
<dbReference type="InterPro" id="IPR036318">
    <property type="entry name" value="FAD-bd_PCMH-like_sf"/>
</dbReference>
<feature type="domain" description="FAD-binding PCMH-type" evidence="6">
    <location>
        <begin position="36"/>
        <end position="215"/>
    </location>
</feature>
<comment type="cofactor">
    <cofactor evidence="1">
        <name>FAD</name>
        <dbReference type="ChEBI" id="CHEBI:57692"/>
    </cofactor>
</comment>
<dbReference type="Gene3D" id="3.30.70.2190">
    <property type="match status" value="1"/>
</dbReference>
<dbReference type="InterPro" id="IPR016171">
    <property type="entry name" value="Vanillyl_alc_oxidase_C-sub2"/>
</dbReference>
<dbReference type="InterPro" id="IPR051264">
    <property type="entry name" value="FAD-oxidored/transferase_4"/>
</dbReference>
<dbReference type="Proteomes" id="UP000198284">
    <property type="component" value="Unassembled WGS sequence"/>
</dbReference>
<evidence type="ECO:0000256" key="3">
    <source>
        <dbReference type="ARBA" id="ARBA00022630"/>
    </source>
</evidence>
<accession>A0A239LNK2</accession>
<keyword evidence="8" id="KW-1185">Reference proteome</keyword>
<keyword evidence="3" id="KW-0285">Flavoprotein</keyword>
<evidence type="ECO:0000313" key="7">
    <source>
        <dbReference type="EMBL" id="SNT31468.1"/>
    </source>
</evidence>
<dbReference type="InterPro" id="IPR016166">
    <property type="entry name" value="FAD-bd_PCMH"/>
</dbReference>